<accession>A0A7H0HPN3</accession>
<proteinExistence type="predicted"/>
<evidence type="ECO:0000313" key="2">
    <source>
        <dbReference type="Proteomes" id="UP000516230"/>
    </source>
</evidence>
<dbReference type="AlphaFoldDB" id="A0A7H0HPN3"/>
<reference evidence="1 2" key="1">
    <citation type="submission" date="2020-08" db="EMBL/GenBank/DDBJ databases">
        <title>A novel species.</title>
        <authorList>
            <person name="Gao J."/>
        </authorList>
    </citation>
    <scope>NUCLEOTIDE SEQUENCE [LARGE SCALE GENOMIC DNA]</scope>
    <source>
        <strain evidence="1 2">CRPJ-33</strain>
    </source>
</reference>
<dbReference type="EMBL" id="CP060825">
    <property type="protein sequence ID" value="QNP62499.1"/>
    <property type="molecule type" value="Genomic_DNA"/>
</dbReference>
<dbReference type="KEGG" id="sgj:IAG43_05800"/>
<gene>
    <name evidence="1" type="ORF">IAG43_05800</name>
</gene>
<evidence type="ECO:0000313" key="1">
    <source>
        <dbReference type="EMBL" id="QNP62499.1"/>
    </source>
</evidence>
<dbReference type="Proteomes" id="UP000516230">
    <property type="component" value="Chromosome"/>
</dbReference>
<sequence>MADEPIDDEELLAWIENDPDNWELPDELRMPASGIVENFAIIVLSSRFTSAAINQSVGRLITDSAEFSTWFFEEAKGQENPLRLLQLSETSMRLLRPCWKAWKVYERAYEENSTEFPSVEAQNLLAALDAAHNGFRTPRGL</sequence>
<dbReference type="RefSeq" id="WP_187739684.1">
    <property type="nucleotide sequence ID" value="NZ_CP060825.1"/>
</dbReference>
<protein>
    <submittedName>
        <fullName evidence="1">Uncharacterized protein</fullName>
    </submittedName>
</protein>
<organism evidence="1 2">
    <name type="scientific">Streptomyces genisteinicus</name>
    <dbReference type="NCBI Taxonomy" id="2768068"/>
    <lineage>
        <taxon>Bacteria</taxon>
        <taxon>Bacillati</taxon>
        <taxon>Actinomycetota</taxon>
        <taxon>Actinomycetes</taxon>
        <taxon>Kitasatosporales</taxon>
        <taxon>Streptomycetaceae</taxon>
        <taxon>Streptomyces</taxon>
    </lineage>
</organism>
<keyword evidence="2" id="KW-1185">Reference proteome</keyword>
<name>A0A7H0HPN3_9ACTN</name>